<feature type="transmembrane region" description="Helical" evidence="1">
    <location>
        <begin position="29"/>
        <end position="46"/>
    </location>
</feature>
<evidence type="ECO:0000256" key="1">
    <source>
        <dbReference type="SAM" id="Phobius"/>
    </source>
</evidence>
<keyword evidence="1" id="KW-0472">Membrane</keyword>
<dbReference type="RefSeq" id="WP_015591220.1">
    <property type="nucleotide sequence ID" value="NC_021169.1"/>
</dbReference>
<keyword evidence="1" id="KW-1133">Transmembrane helix</keyword>
<dbReference type="Proteomes" id="UP000013307">
    <property type="component" value="Chromosome"/>
</dbReference>
<dbReference type="GO" id="GO:0015661">
    <property type="term" value="F:L-lysine efflux transmembrane transporter activity"/>
    <property type="evidence" value="ECO:0007669"/>
    <property type="project" value="InterPro"/>
</dbReference>
<protein>
    <recommendedName>
        <fullName evidence="4">DUF340 domain-containing protein</fullName>
    </recommendedName>
</protein>
<name>N0BH53_9EURY</name>
<dbReference type="eggNOG" id="arCOG05840">
    <property type="taxonomic scope" value="Archaea"/>
</dbReference>
<sequence>MIEYLVAVIAGFALGVFIEKRESKISKDFISKALTVCLFLLIFFLGYDIGSSLNVEEMSRVGKLSVVFAITTMFFSYAISKVLLRYV</sequence>
<keyword evidence="1" id="KW-0812">Transmembrane</keyword>
<reference evidence="2 3" key="1">
    <citation type="journal article" date="2013" name="Genome Announc.">
        <title>Complete Genome Sequence of the Thermophilic and Facultatively Chemolithoautotrophic Sulfate Reducer Archaeoglobus sulfaticallidus Strain PM70-1T.</title>
        <authorList>
            <person name="Stokke R."/>
            <person name="Hocking W.P."/>
            <person name="Steinsbu B.O."/>
            <person name="Steen I.H."/>
        </authorList>
    </citation>
    <scope>NUCLEOTIDE SEQUENCE [LARGE SCALE GENOMIC DNA]</scope>
    <source>
        <strain evidence="2">PM70-1</strain>
    </source>
</reference>
<evidence type="ECO:0000313" key="2">
    <source>
        <dbReference type="EMBL" id="AGK61622.1"/>
    </source>
</evidence>
<dbReference type="Pfam" id="PF03956">
    <property type="entry name" value="Lys_export"/>
    <property type="match status" value="1"/>
</dbReference>
<keyword evidence="3" id="KW-1185">Reference proteome</keyword>
<dbReference type="EMBL" id="CP005290">
    <property type="protein sequence ID" value="AGK61622.1"/>
    <property type="molecule type" value="Genomic_DNA"/>
</dbReference>
<dbReference type="KEGG" id="ast:Asulf_01648"/>
<organism evidence="2 3">
    <name type="scientific">Archaeoglobus sulfaticallidus PM70-1</name>
    <dbReference type="NCBI Taxonomy" id="387631"/>
    <lineage>
        <taxon>Archaea</taxon>
        <taxon>Methanobacteriati</taxon>
        <taxon>Methanobacteriota</taxon>
        <taxon>Archaeoglobi</taxon>
        <taxon>Archaeoglobales</taxon>
        <taxon>Archaeoglobaceae</taxon>
        <taxon>Archaeoglobus</taxon>
    </lineage>
</organism>
<dbReference type="HOGENOM" id="CLU_190385_0_0_2"/>
<dbReference type="AlphaFoldDB" id="N0BH53"/>
<gene>
    <name evidence="2" type="ORF">Asulf_01648</name>
</gene>
<feature type="transmembrane region" description="Helical" evidence="1">
    <location>
        <begin position="66"/>
        <end position="84"/>
    </location>
</feature>
<evidence type="ECO:0000313" key="3">
    <source>
        <dbReference type="Proteomes" id="UP000013307"/>
    </source>
</evidence>
<dbReference type="STRING" id="387631.Asulf_01648"/>
<dbReference type="GeneID" id="15393283"/>
<proteinExistence type="predicted"/>
<accession>N0BH53</accession>
<dbReference type="InterPro" id="IPR005642">
    <property type="entry name" value="LysO"/>
</dbReference>
<evidence type="ECO:0008006" key="4">
    <source>
        <dbReference type="Google" id="ProtNLM"/>
    </source>
</evidence>